<name>A0ABU3FUG5_9GAMM</name>
<reference evidence="6 7" key="1">
    <citation type="submission" date="2023-07" db="EMBL/GenBank/DDBJ databases">
        <title>Novel Shewanella species isolated from Baltic Sea sediments.</title>
        <authorList>
            <person name="Martin-Rodriguez A.J."/>
        </authorList>
    </citation>
    <scope>NUCLEOTIDE SEQUENCE [LARGE SCALE GENOMIC DNA]</scope>
    <source>
        <strain evidence="6 7">SP2S1-2</strain>
    </source>
</reference>
<keyword evidence="7" id="KW-1185">Reference proteome</keyword>
<feature type="active site" description="Nucleophile" evidence="4">
    <location>
        <position position="45"/>
    </location>
</feature>
<proteinExistence type="predicted"/>
<dbReference type="RefSeq" id="WP_311891494.1">
    <property type="nucleotide sequence ID" value="NZ_JAUOES010000002.1"/>
</dbReference>
<dbReference type="Pfam" id="PF01734">
    <property type="entry name" value="Patatin"/>
    <property type="match status" value="1"/>
</dbReference>
<dbReference type="Gene3D" id="3.40.1090.10">
    <property type="entry name" value="Cytosolic phospholipase A2 catalytic domain"/>
    <property type="match status" value="1"/>
</dbReference>
<evidence type="ECO:0000256" key="3">
    <source>
        <dbReference type="ARBA" id="ARBA00023098"/>
    </source>
</evidence>
<dbReference type="InterPro" id="IPR016035">
    <property type="entry name" value="Acyl_Trfase/lysoPLipase"/>
</dbReference>
<protein>
    <submittedName>
        <fullName evidence="6">Patatin-like phospholipase family protein</fullName>
    </submittedName>
</protein>
<feature type="active site" description="Proton acceptor" evidence="4">
    <location>
        <position position="207"/>
    </location>
</feature>
<feature type="short sequence motif" description="GXSXG" evidence="4">
    <location>
        <begin position="43"/>
        <end position="47"/>
    </location>
</feature>
<keyword evidence="1 4" id="KW-0378">Hydrolase</keyword>
<keyword evidence="3 4" id="KW-0443">Lipid metabolism</keyword>
<evidence type="ECO:0000256" key="2">
    <source>
        <dbReference type="ARBA" id="ARBA00022963"/>
    </source>
</evidence>
<dbReference type="InterPro" id="IPR050301">
    <property type="entry name" value="NTE"/>
</dbReference>
<evidence type="ECO:0000256" key="4">
    <source>
        <dbReference type="PROSITE-ProRule" id="PRU01161"/>
    </source>
</evidence>
<feature type="domain" description="PNPLA" evidence="5">
    <location>
        <begin position="7"/>
        <end position="220"/>
    </location>
</feature>
<evidence type="ECO:0000313" key="6">
    <source>
        <dbReference type="EMBL" id="MDT3279008.1"/>
    </source>
</evidence>
<dbReference type="Proteomes" id="UP001249505">
    <property type="component" value="Unassembled WGS sequence"/>
</dbReference>
<dbReference type="PROSITE" id="PS51635">
    <property type="entry name" value="PNPLA"/>
    <property type="match status" value="1"/>
</dbReference>
<comment type="caution">
    <text evidence="4">Lacks conserved residue(s) required for the propagation of feature annotation.</text>
</comment>
<gene>
    <name evidence="6" type="ORF">Q4Q50_01655</name>
</gene>
<dbReference type="PANTHER" id="PTHR14226">
    <property type="entry name" value="NEUROPATHY TARGET ESTERASE/SWISS CHEESE D.MELANOGASTER"/>
    <property type="match status" value="1"/>
</dbReference>
<dbReference type="SUPFAM" id="SSF52151">
    <property type="entry name" value="FabD/lysophospholipase-like"/>
    <property type="match status" value="1"/>
</dbReference>
<evidence type="ECO:0000259" key="5">
    <source>
        <dbReference type="PROSITE" id="PS51635"/>
    </source>
</evidence>
<organism evidence="6 7">
    <name type="scientific">Shewanella scandinavica</name>
    <dbReference type="NCBI Taxonomy" id="3063538"/>
    <lineage>
        <taxon>Bacteria</taxon>
        <taxon>Pseudomonadati</taxon>
        <taxon>Pseudomonadota</taxon>
        <taxon>Gammaproteobacteria</taxon>
        <taxon>Alteromonadales</taxon>
        <taxon>Shewanellaceae</taxon>
        <taxon>Shewanella</taxon>
    </lineage>
</organism>
<dbReference type="CDD" id="cd07209">
    <property type="entry name" value="Pat_hypo_Ecoli_Z1214_like"/>
    <property type="match status" value="1"/>
</dbReference>
<dbReference type="PANTHER" id="PTHR14226:SF57">
    <property type="entry name" value="BLR7027 PROTEIN"/>
    <property type="match status" value="1"/>
</dbReference>
<evidence type="ECO:0000256" key="1">
    <source>
        <dbReference type="ARBA" id="ARBA00022801"/>
    </source>
</evidence>
<comment type="caution">
    <text evidence="6">The sequence shown here is derived from an EMBL/GenBank/DDBJ whole genome shotgun (WGS) entry which is preliminary data.</text>
</comment>
<dbReference type="InterPro" id="IPR002641">
    <property type="entry name" value="PNPLA_dom"/>
</dbReference>
<sequence length="383" mass="42487">MPTSTALVLGGGGARAAYQVGVLKALVQLYPRNHGIPFKIICGTSAGAINGTSIATHASCFHLGVKKLEWVWRHFETRKVYRASITGVLGHLGKMALKGMQDDKVNTDAGSLLDNDPLRKLLNELIDFKRIDRNIRSGALTALSVDASCYNNSRSVSFFQASRDIENWTRARRSGERMMLNTEHLLASSAIPMVFPSIKLNQAYYGDGSVHQLAPLSSPIHLGAEKLLVINLESPHKHFPMELEYHPKTASIAGHLLDTIFSDTLNSDLERLERINNTLSLIPESSRNKLALHPIKTLVIKPSEDLSKIAARFYDDMPWAVKTLLGFIGIDRQSDSSIVSYLLFEKTYTSALIDLGYKDAMEQIDELKAFFGLKSENSAEPYR</sequence>
<evidence type="ECO:0000313" key="7">
    <source>
        <dbReference type="Proteomes" id="UP001249505"/>
    </source>
</evidence>
<dbReference type="EMBL" id="JAUOES010000002">
    <property type="protein sequence ID" value="MDT3279008.1"/>
    <property type="molecule type" value="Genomic_DNA"/>
</dbReference>
<accession>A0ABU3FUG5</accession>
<keyword evidence="2 4" id="KW-0442">Lipid degradation</keyword>